<dbReference type="STRING" id="1116391.PM3016_755"/>
<dbReference type="PANTHER" id="PTHR24421:SF10">
    <property type="entry name" value="NITRATE_NITRITE SENSOR PROTEIN NARQ"/>
    <property type="match status" value="1"/>
</dbReference>
<feature type="transmembrane region" description="Helical" evidence="9">
    <location>
        <begin position="199"/>
        <end position="218"/>
    </location>
</feature>
<feature type="transmembrane region" description="Helical" evidence="9">
    <location>
        <begin position="291"/>
        <end position="310"/>
    </location>
</feature>
<dbReference type="GO" id="GO:0000155">
    <property type="term" value="F:phosphorelay sensor kinase activity"/>
    <property type="evidence" value="ECO:0007669"/>
    <property type="project" value="InterPro"/>
</dbReference>
<evidence type="ECO:0000256" key="2">
    <source>
        <dbReference type="ARBA" id="ARBA00012438"/>
    </source>
</evidence>
<dbReference type="PANTHER" id="PTHR24421">
    <property type="entry name" value="NITRATE/NITRITE SENSOR PROTEIN NARX-RELATED"/>
    <property type="match status" value="1"/>
</dbReference>
<dbReference type="GO" id="GO:0046983">
    <property type="term" value="F:protein dimerization activity"/>
    <property type="evidence" value="ECO:0007669"/>
    <property type="project" value="InterPro"/>
</dbReference>
<name>H6N8W5_9BACL</name>
<protein>
    <recommendedName>
        <fullName evidence="2">histidine kinase</fullName>
        <ecNumber evidence="2">2.7.13.3</ecNumber>
    </recommendedName>
</protein>
<dbReference type="EMBL" id="CP003235">
    <property type="protein sequence ID" value="AFC27711.1"/>
    <property type="molecule type" value="Genomic_DNA"/>
</dbReference>
<evidence type="ECO:0000256" key="5">
    <source>
        <dbReference type="ARBA" id="ARBA00022741"/>
    </source>
</evidence>
<sequence>MNSTDGLQRPAFRLWPYAVFVLLAVLLLAAASLLLAGDLRRSSSAAGTAVLDAGAPWEAVLGDLPVSGGRPDPASAAWRPLREVQQSPEGQSHTGNFWIRTTLPAKEGGWRDPYLQVQRQFNYEVYADGVRLGGRNPNGEDRYTHGGFGWKMYRLPADPAPQTLMVRITRFSPGTTIGDFTLGEGSALLAEMIRHDVVGLLYVLFFVLLGSGSLFFWIRSHRDPSYLSFALLSWTAGLAYLLRLETFQLLPHTALPVYMADLPGVTATGAFFLFLHHFAGEKGNRLFRLQAYALFAFSAATVPLVFLMDVQTFGSFYNNGLLVQLAFGAVTSLLFIIRSFRANVDGEGAWILTGMFSAVFFTVLHVGGAIITAVPGLRSLRTSPSYEYFTQNAAGLGVLLLVASFSMALMTRMARIRREHQAFTESLEVMVKDRTAELQEAYRLLQLTVQERSEAIAALSVMEERNRIAGDIHDVVGHTLTSTLMQIEAARRLIQRQDERGMERLELVGELVRKSLQDIRESVHMMQSASSDYDLERIIPGLLARTESAAGVEVQGSMGKLPPLSMQQKKVLFHTLQEGLTNGIRHGQARRFRYELQHEDGQVRFALWNDGRPHAGEKYGFGLTTMLERVQQVGGTLEVSSPGGSDYLLSIRFPVA</sequence>
<accession>H6N8W5</accession>
<proteinExistence type="predicted"/>
<evidence type="ECO:0000256" key="3">
    <source>
        <dbReference type="ARBA" id="ARBA00022553"/>
    </source>
</evidence>
<dbReference type="InterPro" id="IPR011712">
    <property type="entry name" value="Sig_transdc_His_kin_sub3_dim/P"/>
</dbReference>
<keyword evidence="4" id="KW-0808">Transferase</keyword>
<dbReference type="Pfam" id="PF07730">
    <property type="entry name" value="HisKA_3"/>
    <property type="match status" value="1"/>
</dbReference>
<dbReference type="HOGENOM" id="CLU_417869_0_0_9"/>
<keyword evidence="9" id="KW-0812">Transmembrane</keyword>
<dbReference type="Gene3D" id="3.30.565.10">
    <property type="entry name" value="Histidine kinase-like ATPase, C-terminal domain"/>
    <property type="match status" value="1"/>
</dbReference>
<dbReference type="CDD" id="cd16917">
    <property type="entry name" value="HATPase_UhpB-NarQ-NarX-like"/>
    <property type="match status" value="1"/>
</dbReference>
<dbReference type="KEGG" id="pmq:PM3016_755"/>
<dbReference type="GO" id="GO:0005524">
    <property type="term" value="F:ATP binding"/>
    <property type="evidence" value="ECO:0007669"/>
    <property type="project" value="UniProtKB-KW"/>
</dbReference>
<evidence type="ECO:0000313" key="11">
    <source>
        <dbReference type="EMBL" id="AFC27711.1"/>
    </source>
</evidence>
<dbReference type="GO" id="GO:0016020">
    <property type="term" value="C:membrane"/>
    <property type="evidence" value="ECO:0007669"/>
    <property type="project" value="InterPro"/>
</dbReference>
<dbReference type="SUPFAM" id="SSF55874">
    <property type="entry name" value="ATPase domain of HSP90 chaperone/DNA topoisomerase II/histidine kinase"/>
    <property type="match status" value="1"/>
</dbReference>
<dbReference type="Proteomes" id="UP000007523">
    <property type="component" value="Chromosome"/>
</dbReference>
<comment type="catalytic activity">
    <reaction evidence="1">
        <text>ATP + protein L-histidine = ADP + protein N-phospho-L-histidine.</text>
        <dbReference type="EC" id="2.7.13.3"/>
    </reaction>
</comment>
<reference evidence="11 12" key="1">
    <citation type="journal article" date="2012" name="J. Bacteriol.">
        <title>Complete Genome Sequence of Paenibacillus mucilaginosus 3016, a Bacterium Functional as Microbial Fertilizer.</title>
        <authorList>
            <person name="Ma M."/>
            <person name="Wang Z."/>
            <person name="Li L."/>
            <person name="Jiang X."/>
            <person name="Guan D."/>
            <person name="Cao F."/>
            <person name="Chen H."/>
            <person name="Wang X."/>
            <person name="Shen D."/>
            <person name="Du B."/>
            <person name="Li J."/>
        </authorList>
    </citation>
    <scope>NUCLEOTIDE SEQUENCE [LARGE SCALE GENOMIC DNA]</scope>
    <source>
        <strain evidence="11 12">3016</strain>
    </source>
</reference>
<gene>
    <name evidence="11" type="ORF">PM3016_755</name>
</gene>
<feature type="transmembrane region" description="Helical" evidence="9">
    <location>
        <begin position="349"/>
        <end position="373"/>
    </location>
</feature>
<dbReference type="AlphaFoldDB" id="H6N8W5"/>
<keyword evidence="7" id="KW-0067">ATP-binding</keyword>
<keyword evidence="9" id="KW-1133">Transmembrane helix</keyword>
<keyword evidence="8" id="KW-0902">Two-component regulatory system</keyword>
<evidence type="ECO:0000256" key="4">
    <source>
        <dbReference type="ARBA" id="ARBA00022679"/>
    </source>
</evidence>
<evidence type="ECO:0000256" key="7">
    <source>
        <dbReference type="ARBA" id="ARBA00022840"/>
    </source>
</evidence>
<keyword evidence="6" id="KW-0418">Kinase</keyword>
<feature type="transmembrane region" description="Helical" evidence="9">
    <location>
        <begin position="262"/>
        <end position="279"/>
    </location>
</feature>
<dbReference type="Gene3D" id="1.20.5.1930">
    <property type="match status" value="1"/>
</dbReference>
<evidence type="ECO:0000256" key="8">
    <source>
        <dbReference type="ARBA" id="ARBA00023012"/>
    </source>
</evidence>
<dbReference type="InterPro" id="IPR050482">
    <property type="entry name" value="Sensor_HK_TwoCompSys"/>
</dbReference>
<dbReference type="EC" id="2.7.13.3" evidence="2"/>
<feature type="domain" description="Signal transduction histidine kinase subgroup 3 dimerisation and phosphoacceptor" evidence="10">
    <location>
        <begin position="464"/>
        <end position="528"/>
    </location>
</feature>
<dbReference type="RefSeq" id="WP_014368502.1">
    <property type="nucleotide sequence ID" value="NC_016935.1"/>
</dbReference>
<keyword evidence="9" id="KW-0472">Membrane</keyword>
<dbReference type="InterPro" id="IPR036890">
    <property type="entry name" value="HATPase_C_sf"/>
</dbReference>
<organism evidence="11 12">
    <name type="scientific">Paenibacillus mucilaginosus 3016</name>
    <dbReference type="NCBI Taxonomy" id="1116391"/>
    <lineage>
        <taxon>Bacteria</taxon>
        <taxon>Bacillati</taxon>
        <taxon>Bacillota</taxon>
        <taxon>Bacilli</taxon>
        <taxon>Bacillales</taxon>
        <taxon>Paenibacillaceae</taxon>
        <taxon>Paenibacillus</taxon>
    </lineage>
</organism>
<evidence type="ECO:0000256" key="9">
    <source>
        <dbReference type="SAM" id="Phobius"/>
    </source>
</evidence>
<feature type="transmembrane region" description="Helical" evidence="9">
    <location>
        <begin position="316"/>
        <end position="337"/>
    </location>
</feature>
<evidence type="ECO:0000259" key="10">
    <source>
        <dbReference type="Pfam" id="PF07730"/>
    </source>
</evidence>
<feature type="transmembrane region" description="Helical" evidence="9">
    <location>
        <begin position="393"/>
        <end position="411"/>
    </location>
</feature>
<evidence type="ECO:0000256" key="6">
    <source>
        <dbReference type="ARBA" id="ARBA00022777"/>
    </source>
</evidence>
<evidence type="ECO:0000256" key="1">
    <source>
        <dbReference type="ARBA" id="ARBA00000085"/>
    </source>
</evidence>
<keyword evidence="3" id="KW-0597">Phosphoprotein</keyword>
<keyword evidence="12" id="KW-1185">Reference proteome</keyword>
<evidence type="ECO:0000313" key="12">
    <source>
        <dbReference type="Proteomes" id="UP000007523"/>
    </source>
</evidence>
<keyword evidence="5" id="KW-0547">Nucleotide-binding</keyword>